<keyword evidence="7 10" id="KW-0063">Aspartyl esterase</keyword>
<evidence type="ECO:0000256" key="7">
    <source>
        <dbReference type="ARBA" id="ARBA00023085"/>
    </source>
</evidence>
<protein>
    <recommendedName>
        <fullName evidence="4 10">Pectinesterase</fullName>
        <ecNumber evidence="4 10">3.1.1.11</ecNumber>
    </recommendedName>
</protein>
<dbReference type="InterPro" id="IPR011050">
    <property type="entry name" value="Pectin_lyase_fold/virulence"/>
</dbReference>
<comment type="similarity">
    <text evidence="3">Belongs to the pectinesterase family.</text>
</comment>
<keyword evidence="13" id="KW-1185">Reference proteome</keyword>
<keyword evidence="5" id="KW-0964">Secreted</keyword>
<dbReference type="PANTHER" id="PTHR31321">
    <property type="entry name" value="ACYL-COA THIOESTER HYDROLASE YBHC-RELATED"/>
    <property type="match status" value="1"/>
</dbReference>
<evidence type="ECO:0000256" key="1">
    <source>
        <dbReference type="ARBA" id="ARBA00004191"/>
    </source>
</evidence>
<keyword evidence="10" id="KW-0732">Signal</keyword>
<evidence type="ECO:0000256" key="8">
    <source>
        <dbReference type="ARBA" id="ARBA00047928"/>
    </source>
</evidence>
<dbReference type="PROSITE" id="PS00503">
    <property type="entry name" value="PECTINESTERASE_2"/>
    <property type="match status" value="1"/>
</dbReference>
<evidence type="ECO:0000256" key="10">
    <source>
        <dbReference type="RuleBase" id="RU000589"/>
    </source>
</evidence>
<feature type="domain" description="Pectinesterase catalytic" evidence="11">
    <location>
        <begin position="65"/>
        <end position="231"/>
    </location>
</feature>
<comment type="pathway">
    <text evidence="2 10">Glycan metabolism; pectin degradation; 2-dehydro-3-deoxy-D-gluconate from pectin: step 1/5.</text>
</comment>
<evidence type="ECO:0000259" key="11">
    <source>
        <dbReference type="Pfam" id="PF01095"/>
    </source>
</evidence>
<evidence type="ECO:0000256" key="4">
    <source>
        <dbReference type="ARBA" id="ARBA00013229"/>
    </source>
</evidence>
<evidence type="ECO:0000256" key="2">
    <source>
        <dbReference type="ARBA" id="ARBA00005184"/>
    </source>
</evidence>
<organism evidence="12 13">
    <name type="scientific">Carpinus fangiana</name>
    <dbReference type="NCBI Taxonomy" id="176857"/>
    <lineage>
        <taxon>Eukaryota</taxon>
        <taxon>Viridiplantae</taxon>
        <taxon>Streptophyta</taxon>
        <taxon>Embryophyta</taxon>
        <taxon>Tracheophyta</taxon>
        <taxon>Spermatophyta</taxon>
        <taxon>Magnoliopsida</taxon>
        <taxon>eudicotyledons</taxon>
        <taxon>Gunneridae</taxon>
        <taxon>Pentapetalae</taxon>
        <taxon>rosids</taxon>
        <taxon>fabids</taxon>
        <taxon>Fagales</taxon>
        <taxon>Betulaceae</taxon>
        <taxon>Carpinus</taxon>
    </lineage>
</organism>
<accession>A0A5N6R810</accession>
<feature type="chain" id="PRO_5024500323" description="Pectinesterase" evidence="10">
    <location>
        <begin position="31"/>
        <end position="296"/>
    </location>
</feature>
<proteinExistence type="inferred from homology"/>
<evidence type="ECO:0000313" key="12">
    <source>
        <dbReference type="EMBL" id="KAE8055907.1"/>
    </source>
</evidence>
<comment type="subcellular location">
    <subcellularLocation>
        <location evidence="1">Secreted</location>
        <location evidence="1">Cell wall</location>
    </subcellularLocation>
</comment>
<dbReference type="Gene3D" id="2.160.20.10">
    <property type="entry name" value="Single-stranded right-handed beta-helix, Pectin lyase-like"/>
    <property type="match status" value="1"/>
</dbReference>
<feature type="active site" evidence="9">
    <location>
        <position position="223"/>
    </location>
</feature>
<dbReference type="InterPro" id="IPR000070">
    <property type="entry name" value="Pectinesterase_cat"/>
</dbReference>
<dbReference type="UniPathway" id="UPA00545">
    <property type="reaction ID" value="UER00823"/>
</dbReference>
<dbReference type="EMBL" id="CM017325">
    <property type="protein sequence ID" value="KAE8055907.1"/>
    <property type="molecule type" value="Genomic_DNA"/>
</dbReference>
<dbReference type="GO" id="GO:0042545">
    <property type="term" value="P:cell wall modification"/>
    <property type="evidence" value="ECO:0007669"/>
    <property type="project" value="UniProtKB-UniRule"/>
</dbReference>
<dbReference type="PANTHER" id="PTHR31321:SF19">
    <property type="entry name" value="PECTINESTERASE 68-RELATED"/>
    <property type="match status" value="1"/>
</dbReference>
<evidence type="ECO:0000256" key="6">
    <source>
        <dbReference type="ARBA" id="ARBA00022801"/>
    </source>
</evidence>
<feature type="signal peptide" evidence="10">
    <location>
        <begin position="1"/>
        <end position="30"/>
    </location>
</feature>
<dbReference type="InterPro" id="IPR012334">
    <property type="entry name" value="Pectin_lyas_fold"/>
</dbReference>
<dbReference type="OrthoDB" id="2019149at2759"/>
<dbReference type="GO" id="GO:0030599">
    <property type="term" value="F:pectinesterase activity"/>
    <property type="evidence" value="ECO:0007669"/>
    <property type="project" value="UniProtKB-UniRule"/>
</dbReference>
<evidence type="ECO:0000256" key="3">
    <source>
        <dbReference type="ARBA" id="ARBA00008891"/>
    </source>
</evidence>
<gene>
    <name evidence="12" type="ORF">FH972_012718</name>
</gene>
<keyword evidence="6 10" id="KW-0378">Hydrolase</keyword>
<keyword evidence="5" id="KW-0134">Cell wall</keyword>
<sequence>MASPNSFFIISFFFIFSFLSLLQKPLPVTSFHYRSLLNLVNATASNNLSKNHHKWVGPVGHRLISVDVNGSADFRSVQAAVDSVTVNNTQNVVIQISAGYYIEKVVVPVTKPYITFQGAGRDVTVIEWHDRAGDRGPNGQQLRTYRTASVAVFANYFSARNISFKNTTPAPLPGMQGWQAAAFRISGDKAYFAGCGFYGAQDTLCDDAGRHYFKECYIEGSIDFIFGNARSMNKPDEKTGFAFVRCRVTGTGPLYVGRAMGRYARIVYSFTYFEDVVAHGGWDGGDPTNNINNNNK</sequence>
<dbReference type="AlphaFoldDB" id="A0A5N6R810"/>
<evidence type="ECO:0000313" key="13">
    <source>
        <dbReference type="Proteomes" id="UP000327013"/>
    </source>
</evidence>
<dbReference type="Pfam" id="PF01095">
    <property type="entry name" value="Pectinesterase"/>
    <property type="match status" value="1"/>
</dbReference>
<evidence type="ECO:0000256" key="5">
    <source>
        <dbReference type="ARBA" id="ARBA00022512"/>
    </source>
</evidence>
<dbReference type="InterPro" id="IPR033131">
    <property type="entry name" value="Pectinesterase_Asp_AS"/>
</dbReference>
<name>A0A5N6R810_9ROSI</name>
<comment type="catalytic activity">
    <reaction evidence="8 10">
        <text>[(1-&gt;4)-alpha-D-galacturonosyl methyl ester](n) + n H2O = [(1-&gt;4)-alpha-D-galacturonosyl](n) + n methanol + n H(+)</text>
        <dbReference type="Rhea" id="RHEA:22380"/>
        <dbReference type="Rhea" id="RHEA-COMP:14570"/>
        <dbReference type="Rhea" id="RHEA-COMP:14573"/>
        <dbReference type="ChEBI" id="CHEBI:15377"/>
        <dbReference type="ChEBI" id="CHEBI:15378"/>
        <dbReference type="ChEBI" id="CHEBI:17790"/>
        <dbReference type="ChEBI" id="CHEBI:140522"/>
        <dbReference type="ChEBI" id="CHEBI:140523"/>
        <dbReference type="EC" id="3.1.1.11"/>
    </reaction>
</comment>
<dbReference type="EC" id="3.1.1.11" evidence="4 10"/>
<dbReference type="SUPFAM" id="SSF51126">
    <property type="entry name" value="Pectin lyase-like"/>
    <property type="match status" value="1"/>
</dbReference>
<dbReference type="Proteomes" id="UP000327013">
    <property type="component" value="Chromosome 5"/>
</dbReference>
<evidence type="ECO:0000256" key="9">
    <source>
        <dbReference type="PROSITE-ProRule" id="PRU10040"/>
    </source>
</evidence>
<dbReference type="GO" id="GO:0045490">
    <property type="term" value="P:pectin catabolic process"/>
    <property type="evidence" value="ECO:0007669"/>
    <property type="project" value="UniProtKB-UniRule"/>
</dbReference>
<reference evidence="12 13" key="1">
    <citation type="submission" date="2019-06" db="EMBL/GenBank/DDBJ databases">
        <title>A chromosomal-level reference genome of Carpinus fangiana (Coryloideae, Betulaceae).</title>
        <authorList>
            <person name="Yang X."/>
            <person name="Wang Z."/>
            <person name="Zhang L."/>
            <person name="Hao G."/>
            <person name="Liu J."/>
            <person name="Yang Y."/>
        </authorList>
    </citation>
    <scope>NUCLEOTIDE SEQUENCE [LARGE SCALE GENOMIC DNA]</scope>
    <source>
        <strain evidence="12">Cfa_2016G</strain>
        <tissue evidence="12">Leaf</tissue>
    </source>
</reference>